<feature type="transmembrane region" description="Helical" evidence="1">
    <location>
        <begin position="12"/>
        <end position="37"/>
    </location>
</feature>
<reference evidence="2" key="1">
    <citation type="journal article" date="2009" name="PLoS Genet.">
        <title>Sequencing, mapping, and analysis of 27,455 maize full-length cDNAs.</title>
        <authorList>
            <person name="Soderlund C."/>
            <person name="Descour A."/>
            <person name="Kudrna D."/>
            <person name="Bomhoff M."/>
            <person name="Boyd L."/>
            <person name="Currie J."/>
            <person name="Angelova A."/>
            <person name="Collura K."/>
            <person name="Wissotski M."/>
            <person name="Ashley E."/>
            <person name="Morrow D."/>
            <person name="Fernandes J."/>
            <person name="Walbot V."/>
            <person name="Yu Y."/>
        </authorList>
    </citation>
    <scope>NUCLEOTIDE SEQUENCE</scope>
    <source>
        <strain evidence="2">B73</strain>
    </source>
</reference>
<proteinExistence type="evidence at transcript level"/>
<keyword evidence="1" id="KW-0812">Transmembrane</keyword>
<keyword evidence="1" id="KW-1133">Transmembrane helix</keyword>
<evidence type="ECO:0000313" key="2">
    <source>
        <dbReference type="EMBL" id="ACR35596.1"/>
    </source>
</evidence>
<evidence type="ECO:0000256" key="1">
    <source>
        <dbReference type="SAM" id="Phobius"/>
    </source>
</evidence>
<name>C4J346_MAIZE</name>
<dbReference type="PROSITE" id="PS51257">
    <property type="entry name" value="PROKAR_LIPOPROTEIN"/>
    <property type="match status" value="1"/>
</dbReference>
<keyword evidence="1" id="KW-0472">Membrane</keyword>
<sequence>MKNECKHSLHAMAPHAGVACVVHIMFARAMQLLAIWLSSLSNFPMGLGTPAWVKGRSHESKSWTASCSMILAVPVSLNVMARCAAPMVSCVFMYMVSQNVSACVCCGGMVRADFATCLRACAVRLANASTCMFSTARLSMTGYLDACRPAVDVHTSGNGVREQMPATCGLTAPPCPLPPLPLPSACGRRPADSSATTARRTSREACPMIFIIL</sequence>
<dbReference type="EMBL" id="BT085243">
    <property type="protein sequence ID" value="ACR35596.1"/>
    <property type="molecule type" value="mRNA"/>
</dbReference>
<dbReference type="AlphaFoldDB" id="C4J346"/>
<accession>C4J346</accession>
<protein>
    <submittedName>
        <fullName evidence="2">Uncharacterized protein</fullName>
    </submittedName>
</protein>
<organism evidence="2">
    <name type="scientific">Zea mays</name>
    <name type="common">Maize</name>
    <dbReference type="NCBI Taxonomy" id="4577"/>
    <lineage>
        <taxon>Eukaryota</taxon>
        <taxon>Viridiplantae</taxon>
        <taxon>Streptophyta</taxon>
        <taxon>Embryophyta</taxon>
        <taxon>Tracheophyta</taxon>
        <taxon>Spermatophyta</taxon>
        <taxon>Magnoliopsida</taxon>
        <taxon>Liliopsida</taxon>
        <taxon>Poales</taxon>
        <taxon>Poaceae</taxon>
        <taxon>PACMAD clade</taxon>
        <taxon>Panicoideae</taxon>
        <taxon>Andropogonodae</taxon>
        <taxon>Andropogoneae</taxon>
        <taxon>Tripsacinae</taxon>
        <taxon>Zea</taxon>
    </lineage>
</organism>
<reference evidence="2" key="2">
    <citation type="submission" date="2012-06" db="EMBL/GenBank/DDBJ databases">
        <authorList>
            <person name="Yu Y."/>
            <person name="Currie J."/>
            <person name="Lomeli R."/>
            <person name="Angelova A."/>
            <person name="Collura K."/>
            <person name="Wissotski M."/>
            <person name="Campos D."/>
            <person name="Kudrna D."/>
            <person name="Golser W."/>
            <person name="Ashely E."/>
            <person name="Descour A."/>
            <person name="Fernandes J."/>
            <person name="Soderlund C."/>
            <person name="Walbot V."/>
        </authorList>
    </citation>
    <scope>NUCLEOTIDE SEQUENCE</scope>
    <source>
        <strain evidence="2">B73</strain>
    </source>
</reference>